<dbReference type="EMBL" id="JAVIZN010000002">
    <property type="protein sequence ID" value="MDR6205874.1"/>
    <property type="molecule type" value="Genomic_DNA"/>
</dbReference>
<dbReference type="Proteomes" id="UP001245184">
    <property type="component" value="Unassembled WGS sequence"/>
</dbReference>
<evidence type="ECO:0000313" key="2">
    <source>
        <dbReference type="Proteomes" id="UP001245184"/>
    </source>
</evidence>
<dbReference type="AlphaFoldDB" id="A0ABD5CPH6"/>
<name>A0ABD5CPH6_9BURK</name>
<proteinExistence type="predicted"/>
<accession>A0ABD5CPH6</accession>
<dbReference type="RefSeq" id="WP_029966357.1">
    <property type="nucleotide sequence ID" value="NZ_ATXV01000001.1"/>
</dbReference>
<gene>
    <name evidence="1" type="ORF">QF025_004594</name>
</gene>
<sequence>MVAPDIRDAYINLRAIEVKQFQDALCQAARGAVTLRFMLSGQLLRLCPSTALRSAFADAAAARRARRSLSNAPRVEQCSLEFSAKAKKQPLI</sequence>
<reference evidence="1 2" key="1">
    <citation type="submission" date="2023-08" db="EMBL/GenBank/DDBJ databases">
        <title>Genome sequencing of plant associated microbes to promote plant fitness in Sorghum bicolor and Oryza sativa.</title>
        <authorList>
            <person name="Coleman-Derr D."/>
        </authorList>
    </citation>
    <scope>NUCLEOTIDE SEQUENCE [LARGE SCALE GENOMIC DNA]</scope>
    <source>
        <strain evidence="1 2">SLBN-33</strain>
    </source>
</reference>
<comment type="caution">
    <text evidence="1">The sequence shown here is derived from an EMBL/GenBank/DDBJ whole genome shotgun (WGS) entry which is preliminary data.</text>
</comment>
<evidence type="ECO:0000313" key="1">
    <source>
        <dbReference type="EMBL" id="MDR6205874.1"/>
    </source>
</evidence>
<protein>
    <submittedName>
        <fullName evidence="1">Uncharacterized protein</fullName>
    </submittedName>
</protein>
<organism evidence="1 2">
    <name type="scientific">Paraburkholderia graminis</name>
    <dbReference type="NCBI Taxonomy" id="60548"/>
    <lineage>
        <taxon>Bacteria</taxon>
        <taxon>Pseudomonadati</taxon>
        <taxon>Pseudomonadota</taxon>
        <taxon>Betaproteobacteria</taxon>
        <taxon>Burkholderiales</taxon>
        <taxon>Burkholderiaceae</taxon>
        <taxon>Paraburkholderia</taxon>
    </lineage>
</organism>